<evidence type="ECO:0000313" key="2">
    <source>
        <dbReference type="Proteomes" id="UP000298284"/>
    </source>
</evidence>
<proteinExistence type="predicted"/>
<protein>
    <submittedName>
        <fullName evidence="1">Uncharacterized protein</fullName>
    </submittedName>
</protein>
<dbReference type="RefSeq" id="WP_135533020.1">
    <property type="nucleotide sequence ID" value="NZ_SRKZ01000010.1"/>
</dbReference>
<sequence length="118" mass="13523">MPNPPKSVGLFRKFVSTARSITTGQVSIPLGVRRLDKHLYWLSDYNIKPLNDAEVATVKEYCALIREFPIEQERNYWAPGVLKEIDERLDQITAKYQPELMNILLRIVTEAPASNYSA</sequence>
<dbReference type="AlphaFoldDB" id="A0A4Z0MCB2"/>
<dbReference type="OrthoDB" id="886749at2"/>
<dbReference type="Proteomes" id="UP000298284">
    <property type="component" value="Unassembled WGS sequence"/>
</dbReference>
<reference evidence="1 2" key="1">
    <citation type="submission" date="2019-04" db="EMBL/GenBank/DDBJ databases">
        <authorList>
            <person name="Feng G."/>
            <person name="Zhang J."/>
            <person name="Zhu H."/>
        </authorList>
    </citation>
    <scope>NUCLEOTIDE SEQUENCE [LARGE SCALE GENOMIC DNA]</scope>
    <source>
        <strain evidence="1 2">JCM 19491</strain>
    </source>
</reference>
<accession>A0A4Z0MCB2</accession>
<evidence type="ECO:0000313" key="1">
    <source>
        <dbReference type="EMBL" id="TGD77134.1"/>
    </source>
</evidence>
<organism evidence="1 2">
    <name type="scientific">Hymenobacter wooponensis</name>
    <dbReference type="NCBI Taxonomy" id="1525360"/>
    <lineage>
        <taxon>Bacteria</taxon>
        <taxon>Pseudomonadati</taxon>
        <taxon>Bacteroidota</taxon>
        <taxon>Cytophagia</taxon>
        <taxon>Cytophagales</taxon>
        <taxon>Hymenobacteraceae</taxon>
        <taxon>Hymenobacter</taxon>
    </lineage>
</organism>
<keyword evidence="2" id="KW-1185">Reference proteome</keyword>
<comment type="caution">
    <text evidence="1">The sequence shown here is derived from an EMBL/GenBank/DDBJ whole genome shotgun (WGS) entry which is preliminary data.</text>
</comment>
<gene>
    <name evidence="1" type="ORF">EU557_24175</name>
</gene>
<dbReference type="EMBL" id="SRKZ01000010">
    <property type="protein sequence ID" value="TGD77134.1"/>
    <property type="molecule type" value="Genomic_DNA"/>
</dbReference>
<name>A0A4Z0MCB2_9BACT</name>